<dbReference type="InterPro" id="IPR023214">
    <property type="entry name" value="HAD_sf"/>
</dbReference>
<comment type="caution">
    <text evidence="11">The sequence shown here is derived from an EMBL/GenBank/DDBJ whole genome shotgun (WGS) entry which is preliminary data.</text>
</comment>
<dbReference type="PANTHER" id="PTHR46193:SF18">
    <property type="entry name" value="HEXITOL PHOSPHATASE B"/>
    <property type="match status" value="1"/>
</dbReference>
<dbReference type="InterPro" id="IPR023198">
    <property type="entry name" value="PGP-like_dom2"/>
</dbReference>
<evidence type="ECO:0000256" key="8">
    <source>
        <dbReference type="ARBA" id="ARBA00044926"/>
    </source>
</evidence>
<dbReference type="NCBIfam" id="TIGR01549">
    <property type="entry name" value="HAD-SF-IA-v1"/>
    <property type="match status" value="1"/>
</dbReference>
<dbReference type="Gene3D" id="1.10.150.240">
    <property type="entry name" value="Putative phosphatase, domain 2"/>
    <property type="match status" value="1"/>
</dbReference>
<name>A0ABU0L2N9_9BACL</name>
<sequence>MTTIHHDAQPNNESVRSPSASVPIKAVIFDMDGVLVDSEPIYFEIERSSFAHFGAPMTEEEHHTYVGVTLESMWRQVLDRHRLTNSVEEVLSYHRKNVMQTMTAHEGLVAIDGLERWLDWLQENGIPVAVASSSPRALIDLIMEKTGLGRYFNIRITGEEVSQGKPAPDIFLHAAEQLGIAPAHCIVIEDSRNGVQAAKSAGMRCIGFHNPGSGQQDLSRADRRIISYDDLWAIKEGLPFEEQLPAKNKSRNAPEGIIMPLGIHTGEYHLSCPVCTLRGVLYIELV</sequence>
<dbReference type="CDD" id="cd16423">
    <property type="entry name" value="HAD_BPGM-like"/>
    <property type="match status" value="1"/>
</dbReference>
<dbReference type="SFLD" id="SFLDG01129">
    <property type="entry name" value="C1.5:_HAD__Beta-PGM__Phosphata"/>
    <property type="match status" value="1"/>
</dbReference>
<keyword evidence="12" id="KW-1185">Reference proteome</keyword>
<comment type="similarity">
    <text evidence="2">Belongs to the HAD-like hydrolase superfamily. CbbY/CbbZ/Gph/YieH family.</text>
</comment>
<evidence type="ECO:0000256" key="7">
    <source>
        <dbReference type="ARBA" id="ARBA00023277"/>
    </source>
</evidence>
<keyword evidence="7" id="KW-0119">Carbohydrate metabolism</keyword>
<comment type="catalytic activity">
    <reaction evidence="8">
        <text>beta-D-glucose 1-phosphate = beta-D-glucose 6-phosphate</text>
        <dbReference type="Rhea" id="RHEA:20113"/>
        <dbReference type="ChEBI" id="CHEBI:57684"/>
        <dbReference type="ChEBI" id="CHEBI:58247"/>
        <dbReference type="EC" id="5.4.2.6"/>
    </reaction>
</comment>
<dbReference type="SUPFAM" id="SSF56784">
    <property type="entry name" value="HAD-like"/>
    <property type="match status" value="1"/>
</dbReference>
<evidence type="ECO:0000256" key="4">
    <source>
        <dbReference type="ARBA" id="ARBA00022723"/>
    </source>
</evidence>
<dbReference type="InterPro" id="IPR041492">
    <property type="entry name" value="HAD_2"/>
</dbReference>
<dbReference type="InterPro" id="IPR036412">
    <property type="entry name" value="HAD-like_sf"/>
</dbReference>
<reference evidence="11 12" key="1">
    <citation type="submission" date="2023-07" db="EMBL/GenBank/DDBJ databases">
        <title>Genomic Encyclopedia of Type Strains, Phase IV (KMG-IV): sequencing the most valuable type-strain genomes for metagenomic binning, comparative biology and taxonomic classification.</title>
        <authorList>
            <person name="Goeker M."/>
        </authorList>
    </citation>
    <scope>NUCLEOTIDE SEQUENCE [LARGE SCALE GENOMIC DNA]</scope>
    <source>
        <strain evidence="11 12">DSM 14914</strain>
    </source>
</reference>
<dbReference type="Pfam" id="PF13419">
    <property type="entry name" value="HAD_2"/>
    <property type="match status" value="1"/>
</dbReference>
<keyword evidence="11" id="KW-0378">Hydrolase</keyword>
<dbReference type="NCBIfam" id="TIGR01509">
    <property type="entry name" value="HAD-SF-IA-v3"/>
    <property type="match status" value="1"/>
</dbReference>
<dbReference type="SFLD" id="SFLDG01135">
    <property type="entry name" value="C1.5.6:_HAD__Beta-PGM__Phospha"/>
    <property type="match status" value="1"/>
</dbReference>
<evidence type="ECO:0000256" key="10">
    <source>
        <dbReference type="ARBA" id="ARBA00044991"/>
    </source>
</evidence>
<keyword evidence="5" id="KW-0460">Magnesium</keyword>
<dbReference type="Proteomes" id="UP001242811">
    <property type="component" value="Unassembled WGS sequence"/>
</dbReference>
<keyword evidence="4" id="KW-0479">Metal-binding</keyword>
<keyword evidence="3" id="KW-0597">Phosphoprotein</keyword>
<dbReference type="EMBL" id="JAUSWA010000021">
    <property type="protein sequence ID" value="MDQ0495340.1"/>
    <property type="molecule type" value="Genomic_DNA"/>
</dbReference>
<dbReference type="SFLD" id="SFLDS00003">
    <property type="entry name" value="Haloacid_Dehalogenase"/>
    <property type="match status" value="1"/>
</dbReference>
<organism evidence="11 12">
    <name type="scientific">Paenibacillus brasilensis</name>
    <dbReference type="NCBI Taxonomy" id="128574"/>
    <lineage>
        <taxon>Bacteria</taxon>
        <taxon>Bacillati</taxon>
        <taxon>Bacillota</taxon>
        <taxon>Bacilli</taxon>
        <taxon>Bacillales</taxon>
        <taxon>Paenibacillaceae</taxon>
        <taxon>Paenibacillus</taxon>
    </lineage>
</organism>
<comment type="cofactor">
    <cofactor evidence="1">
        <name>Mg(2+)</name>
        <dbReference type="ChEBI" id="CHEBI:18420"/>
    </cofactor>
</comment>
<evidence type="ECO:0000256" key="3">
    <source>
        <dbReference type="ARBA" id="ARBA00022553"/>
    </source>
</evidence>
<dbReference type="EC" id="5.4.2.6" evidence="9"/>
<evidence type="ECO:0000256" key="1">
    <source>
        <dbReference type="ARBA" id="ARBA00001946"/>
    </source>
</evidence>
<protein>
    <recommendedName>
        <fullName evidence="10">Beta-phosphoglucomutase</fullName>
        <ecNumber evidence="9">5.4.2.6</ecNumber>
    </recommendedName>
</protein>
<dbReference type="GO" id="GO:0016787">
    <property type="term" value="F:hydrolase activity"/>
    <property type="evidence" value="ECO:0007669"/>
    <property type="project" value="UniProtKB-KW"/>
</dbReference>
<evidence type="ECO:0000256" key="5">
    <source>
        <dbReference type="ARBA" id="ARBA00022842"/>
    </source>
</evidence>
<dbReference type="Gene3D" id="3.40.50.1000">
    <property type="entry name" value="HAD superfamily/HAD-like"/>
    <property type="match status" value="1"/>
</dbReference>
<evidence type="ECO:0000256" key="2">
    <source>
        <dbReference type="ARBA" id="ARBA00006171"/>
    </source>
</evidence>
<dbReference type="InterPro" id="IPR006439">
    <property type="entry name" value="HAD-SF_hydro_IA"/>
</dbReference>
<dbReference type="InterPro" id="IPR051600">
    <property type="entry name" value="Beta-PGM-like"/>
</dbReference>
<dbReference type="NCBIfam" id="TIGR02009">
    <property type="entry name" value="PGMB-YQAB-SF"/>
    <property type="match status" value="1"/>
</dbReference>
<evidence type="ECO:0000313" key="12">
    <source>
        <dbReference type="Proteomes" id="UP001242811"/>
    </source>
</evidence>
<proteinExistence type="inferred from homology"/>
<evidence type="ECO:0000256" key="9">
    <source>
        <dbReference type="ARBA" id="ARBA00044968"/>
    </source>
</evidence>
<accession>A0ABU0L2N9</accession>
<dbReference type="InterPro" id="IPR010976">
    <property type="entry name" value="B-phosphoglucomutase_hydrolase"/>
</dbReference>
<keyword evidence="6" id="KW-0413">Isomerase</keyword>
<dbReference type="PANTHER" id="PTHR46193">
    <property type="entry name" value="6-PHOSPHOGLUCONATE PHOSPHATASE"/>
    <property type="match status" value="1"/>
</dbReference>
<gene>
    <name evidence="11" type="ORF">QOZ95_003519</name>
</gene>
<dbReference type="PRINTS" id="PR00413">
    <property type="entry name" value="HADHALOGNASE"/>
</dbReference>
<evidence type="ECO:0000313" key="11">
    <source>
        <dbReference type="EMBL" id="MDQ0495340.1"/>
    </source>
</evidence>
<evidence type="ECO:0000256" key="6">
    <source>
        <dbReference type="ARBA" id="ARBA00023235"/>
    </source>
</evidence>